<reference evidence="2 3" key="1">
    <citation type="submission" date="2023-08" db="EMBL/GenBank/DDBJ databases">
        <authorList>
            <person name="Palmer J.M."/>
        </authorList>
    </citation>
    <scope>NUCLEOTIDE SEQUENCE [LARGE SCALE GENOMIC DNA]</scope>
    <source>
        <strain evidence="2 3">TWF481</strain>
    </source>
</reference>
<comment type="caution">
    <text evidence="2">The sequence shown here is derived from an EMBL/GenBank/DDBJ whole genome shotgun (WGS) entry which is preliminary data.</text>
</comment>
<dbReference type="GO" id="GO:0003824">
    <property type="term" value="F:catalytic activity"/>
    <property type="evidence" value="ECO:0007669"/>
    <property type="project" value="InterPro"/>
</dbReference>
<organism evidence="2 3">
    <name type="scientific">Arthrobotrys musiformis</name>
    <dbReference type="NCBI Taxonomy" id="47236"/>
    <lineage>
        <taxon>Eukaryota</taxon>
        <taxon>Fungi</taxon>
        <taxon>Dikarya</taxon>
        <taxon>Ascomycota</taxon>
        <taxon>Pezizomycotina</taxon>
        <taxon>Orbiliomycetes</taxon>
        <taxon>Orbiliales</taxon>
        <taxon>Orbiliaceae</taxon>
        <taxon>Arthrobotrys</taxon>
    </lineage>
</organism>
<evidence type="ECO:0000256" key="1">
    <source>
        <dbReference type="SAM" id="MobiDB-lite"/>
    </source>
</evidence>
<evidence type="ECO:0008006" key="4">
    <source>
        <dbReference type="Google" id="ProtNLM"/>
    </source>
</evidence>
<dbReference type="GO" id="GO:0009116">
    <property type="term" value="P:nucleoside metabolic process"/>
    <property type="evidence" value="ECO:0007669"/>
    <property type="project" value="InterPro"/>
</dbReference>
<sequence length="131" mass="14177">MATKKLSREAYTVGWATVLSTELNASRLLLDEEHELLPPKENDNNSYLLGRMGVHNVVITFPGSGTYGTNAAAQMVTNMLRTFRNIRFGLLVGVGGGAPKSPNLDDPSKDIRLGDVVVSDPKGNHGKYFSS</sequence>
<dbReference type="InterPro" id="IPR053137">
    <property type="entry name" value="NLR-like"/>
</dbReference>
<keyword evidence="3" id="KW-1185">Reference proteome</keyword>
<dbReference type="Proteomes" id="UP001370758">
    <property type="component" value="Unassembled WGS sequence"/>
</dbReference>
<dbReference type="SUPFAM" id="SSF53167">
    <property type="entry name" value="Purine and uridine phosphorylases"/>
    <property type="match status" value="1"/>
</dbReference>
<dbReference type="InterPro" id="IPR035994">
    <property type="entry name" value="Nucleoside_phosphorylase_sf"/>
</dbReference>
<protein>
    <recommendedName>
        <fullName evidence="4">Nucleoside phosphorylase domain-containing protein</fullName>
    </recommendedName>
</protein>
<proteinExistence type="predicted"/>
<gene>
    <name evidence="2" type="ORF">TWF481_008098</name>
</gene>
<dbReference type="PANTHER" id="PTHR46082">
    <property type="entry name" value="ATP/GTP-BINDING PROTEIN-RELATED"/>
    <property type="match status" value="1"/>
</dbReference>
<evidence type="ECO:0000313" key="3">
    <source>
        <dbReference type="Proteomes" id="UP001370758"/>
    </source>
</evidence>
<dbReference type="EMBL" id="JAVHJL010000005">
    <property type="protein sequence ID" value="KAK6503063.1"/>
    <property type="molecule type" value="Genomic_DNA"/>
</dbReference>
<evidence type="ECO:0000313" key="2">
    <source>
        <dbReference type="EMBL" id="KAK6503063.1"/>
    </source>
</evidence>
<name>A0AAV9W695_9PEZI</name>
<dbReference type="AlphaFoldDB" id="A0AAV9W695"/>
<feature type="region of interest" description="Disordered" evidence="1">
    <location>
        <begin position="97"/>
        <end position="131"/>
    </location>
</feature>
<dbReference type="PANTHER" id="PTHR46082:SF11">
    <property type="entry name" value="AAA+ ATPASE DOMAIN-CONTAINING PROTEIN-RELATED"/>
    <property type="match status" value="1"/>
</dbReference>
<accession>A0AAV9W695</accession>
<dbReference type="Gene3D" id="3.40.50.1580">
    <property type="entry name" value="Nucleoside phosphorylase domain"/>
    <property type="match status" value="1"/>
</dbReference>